<dbReference type="AlphaFoldDB" id="A0A7W4ZA75"/>
<evidence type="ECO:0000313" key="5">
    <source>
        <dbReference type="Proteomes" id="UP000535937"/>
    </source>
</evidence>
<organism evidence="4 5">
    <name type="scientific">Microbulbifer rhizosphaerae</name>
    <dbReference type="NCBI Taxonomy" id="1562603"/>
    <lineage>
        <taxon>Bacteria</taxon>
        <taxon>Pseudomonadati</taxon>
        <taxon>Pseudomonadota</taxon>
        <taxon>Gammaproteobacteria</taxon>
        <taxon>Cellvibrionales</taxon>
        <taxon>Microbulbiferaceae</taxon>
        <taxon>Microbulbifer</taxon>
    </lineage>
</organism>
<dbReference type="PANTHER" id="PTHR37834">
    <property type="entry name" value="GDSL-LIKE LIPASE/ACYLHYDROLASE DOMAIN PROTEIN (AFU_ORTHOLOGUE AFUA_2G00620)"/>
    <property type="match status" value="1"/>
</dbReference>
<dbReference type="SUPFAM" id="SSF52266">
    <property type="entry name" value="SGNH hydrolase"/>
    <property type="match status" value="1"/>
</dbReference>
<dbReference type="InterPro" id="IPR040794">
    <property type="entry name" value="CE2_N"/>
</dbReference>
<protein>
    <submittedName>
        <fullName evidence="4">Lysophospholipase L1-like esterase</fullName>
    </submittedName>
</protein>
<dbReference type="InterPro" id="IPR037461">
    <property type="entry name" value="CtCE2-like_dom"/>
</dbReference>
<comment type="caution">
    <text evidence="4">The sequence shown here is derived from an EMBL/GenBank/DDBJ whole genome shotgun (WGS) entry which is preliminary data.</text>
</comment>
<dbReference type="CDD" id="cd01831">
    <property type="entry name" value="Endoglucanase_E_like"/>
    <property type="match status" value="1"/>
</dbReference>
<feature type="chain" id="PRO_5030988077" evidence="1">
    <location>
        <begin position="22"/>
        <end position="365"/>
    </location>
</feature>
<accession>A0A7W4ZA75</accession>
<dbReference type="InterPro" id="IPR013830">
    <property type="entry name" value="SGNH_hydro"/>
</dbReference>
<dbReference type="RefSeq" id="WP_183461429.1">
    <property type="nucleotide sequence ID" value="NZ_JACHWZ010000014.1"/>
</dbReference>
<feature type="domain" description="Carbohydrate esterase 2 N-terminal" evidence="3">
    <location>
        <begin position="40"/>
        <end position="144"/>
    </location>
</feature>
<name>A0A7W4ZA75_9GAMM</name>
<gene>
    <name evidence="4" type="ORF">FHS09_003121</name>
</gene>
<sequence>MKAIPVYLLWALASLSECAGASGDASLKTVDASSDNIRWSGRFAVLENGSTRFGYPSVSANLAISRGDLSVTASSSKDGSYMAVTVDDRPPRRFTLTRTPKQYSLVESDGKPHTVRLSHLSEAWRGIVTVEKFTLAQGEFLSPPAAPERKLLVIGDSVTCGEGVHQPADYQCDTSPRQSDSDHSYGMLLGRAMGAETQLVCYGGRGLIRSWNGNTDELQAPQFFELDIPINNGPAADLSAFVPDVILISLGTNDFNLDIGPLPERSEFVSTYVEFVERLLSLYPDAEIALTEGAIVNDAADPAKPQRSVLRSYISDTVKRTADARVHQVLSQHHSGDTCDAHPTGQQHEAMAGELLPAIVPLLTR</sequence>
<proteinExistence type="predicted"/>
<dbReference type="GO" id="GO:0052689">
    <property type="term" value="F:carboxylic ester hydrolase activity"/>
    <property type="evidence" value="ECO:0007669"/>
    <property type="project" value="InterPro"/>
</dbReference>
<dbReference type="PANTHER" id="PTHR37834:SF2">
    <property type="entry name" value="ESTERASE, SGNH HYDROLASE-TYPE"/>
    <property type="match status" value="1"/>
</dbReference>
<evidence type="ECO:0000259" key="2">
    <source>
        <dbReference type="Pfam" id="PF13472"/>
    </source>
</evidence>
<evidence type="ECO:0000256" key="1">
    <source>
        <dbReference type="SAM" id="SignalP"/>
    </source>
</evidence>
<dbReference type="EMBL" id="JACHWZ010000014">
    <property type="protein sequence ID" value="MBB3062276.1"/>
    <property type="molecule type" value="Genomic_DNA"/>
</dbReference>
<evidence type="ECO:0000313" key="4">
    <source>
        <dbReference type="EMBL" id="MBB3062276.1"/>
    </source>
</evidence>
<dbReference type="InterPro" id="IPR052762">
    <property type="entry name" value="PCW_deacetylase/CE"/>
</dbReference>
<evidence type="ECO:0000259" key="3">
    <source>
        <dbReference type="Pfam" id="PF17996"/>
    </source>
</evidence>
<dbReference type="Proteomes" id="UP000535937">
    <property type="component" value="Unassembled WGS sequence"/>
</dbReference>
<keyword evidence="1" id="KW-0732">Signal</keyword>
<feature type="domain" description="SGNH hydrolase-type esterase" evidence="2">
    <location>
        <begin position="153"/>
        <end position="332"/>
    </location>
</feature>
<dbReference type="InterPro" id="IPR036514">
    <property type="entry name" value="SGNH_hydro_sf"/>
</dbReference>
<reference evidence="4 5" key="1">
    <citation type="submission" date="2020-08" db="EMBL/GenBank/DDBJ databases">
        <title>Genomic Encyclopedia of Type Strains, Phase III (KMG-III): the genomes of soil and plant-associated and newly described type strains.</title>
        <authorList>
            <person name="Whitman W."/>
        </authorList>
    </citation>
    <scope>NUCLEOTIDE SEQUENCE [LARGE SCALE GENOMIC DNA]</scope>
    <source>
        <strain evidence="4 5">CECT 8799</strain>
    </source>
</reference>
<dbReference type="Pfam" id="PF17996">
    <property type="entry name" value="CE2_N"/>
    <property type="match status" value="1"/>
</dbReference>
<dbReference type="Gene3D" id="3.40.50.1110">
    <property type="entry name" value="SGNH hydrolase"/>
    <property type="match status" value="1"/>
</dbReference>
<keyword evidence="5" id="KW-1185">Reference proteome</keyword>
<dbReference type="Pfam" id="PF13472">
    <property type="entry name" value="Lipase_GDSL_2"/>
    <property type="match status" value="1"/>
</dbReference>
<dbReference type="Gene3D" id="2.60.120.260">
    <property type="entry name" value="Galactose-binding domain-like"/>
    <property type="match status" value="1"/>
</dbReference>
<feature type="signal peptide" evidence="1">
    <location>
        <begin position="1"/>
        <end position="21"/>
    </location>
</feature>